<keyword evidence="7" id="KW-1133">Transmembrane helix</keyword>
<evidence type="ECO:0000256" key="10">
    <source>
        <dbReference type="ARBA" id="ARBA00023033"/>
    </source>
</evidence>
<comment type="subcellular location">
    <subcellularLocation>
        <location evidence="2">Membrane</location>
    </subcellularLocation>
</comment>
<keyword evidence="13" id="KW-1185">Reference proteome</keyword>
<proteinExistence type="inferred from homology"/>
<dbReference type="InterPro" id="IPR036396">
    <property type="entry name" value="Cyt_P450_sf"/>
</dbReference>
<dbReference type="Pfam" id="PF00067">
    <property type="entry name" value="p450"/>
    <property type="match status" value="2"/>
</dbReference>
<dbReference type="PANTHER" id="PTHR47947">
    <property type="entry name" value="CYTOCHROME P450 82C3-RELATED"/>
    <property type="match status" value="1"/>
</dbReference>
<dbReference type="PANTHER" id="PTHR47947:SF26">
    <property type="entry name" value="CYTOCHROME P450"/>
    <property type="match status" value="1"/>
</dbReference>
<sequence length="625" mass="70259">MSRTSKKKTAPKAGGAWPFIGHLHLLGGPQPAHIVLGNMADKYGPVFTIKMGVHRALVVSNWEMAKECLTTNDKAFANRPKFLAGQILGYDGAMFGFSPYGPYWRQLRKTVTLELLSSHRLKLLKSVRESEVKVSLKELYKHWDRKKSSSEVLVDMKSWFGDITINVICRIIVGKSMGYATTNGGDEDGTESWKKQLREFFDWTGRFVVSDALPFLRFLDIGGQVRTMKKIAKDLDHFVEGWLEEHRQKKVNGDQVIKGEEDFMDLMLSIFDEADVAQLGRDSRTISKATCLLTMATLLHGFDFATPSDEPIDMIESIGLTNIRATPLDIFYGINVRKRNMLREADKKKAAREAEGAWPVIGHLHLLGGRFVVSDVLPFLRFLDLGGHERAMKKTAKELDLLRASGVVKLGDEDFMDVMLNILDVDAELVQGGDFDTIDEVTCVPASTVKKKKAAPKAGGAWPAIGHLHLLAGPESPHIVLGNMAEKYGPVFTMGPIFTIKMGVRRALETVKECFTTNDKAFADRPKTLAYEILTSDGTMIGFSPYGPYWRQVRKIATVELLSTYRQEKLKDVRKYEIRACLKEMYNLWGENKRSILNNKALVEMKRWFGDLTLNIILRTIVGSC</sequence>
<organism evidence="12 13">
    <name type="scientific">Dovyalis caffra</name>
    <dbReference type="NCBI Taxonomy" id="77055"/>
    <lineage>
        <taxon>Eukaryota</taxon>
        <taxon>Viridiplantae</taxon>
        <taxon>Streptophyta</taxon>
        <taxon>Embryophyta</taxon>
        <taxon>Tracheophyta</taxon>
        <taxon>Spermatophyta</taxon>
        <taxon>Magnoliopsida</taxon>
        <taxon>eudicotyledons</taxon>
        <taxon>Gunneridae</taxon>
        <taxon>Pentapetalae</taxon>
        <taxon>rosids</taxon>
        <taxon>fabids</taxon>
        <taxon>Malpighiales</taxon>
        <taxon>Salicaceae</taxon>
        <taxon>Flacourtieae</taxon>
        <taxon>Dovyalis</taxon>
    </lineage>
</organism>
<protein>
    <recommendedName>
        <fullName evidence="14">Cytochrome P450</fullName>
    </recommendedName>
</protein>
<evidence type="ECO:0000256" key="9">
    <source>
        <dbReference type="ARBA" id="ARBA00023004"/>
    </source>
</evidence>
<keyword evidence="9" id="KW-0408">Iron</keyword>
<dbReference type="Proteomes" id="UP001314170">
    <property type="component" value="Unassembled WGS sequence"/>
</dbReference>
<gene>
    <name evidence="12" type="ORF">DCAF_LOCUS20324</name>
</gene>
<dbReference type="GO" id="GO:0020037">
    <property type="term" value="F:heme binding"/>
    <property type="evidence" value="ECO:0007669"/>
    <property type="project" value="InterPro"/>
</dbReference>
<comment type="caution">
    <text evidence="12">The sequence shown here is derived from an EMBL/GenBank/DDBJ whole genome shotgun (WGS) entry which is preliminary data.</text>
</comment>
<dbReference type="InterPro" id="IPR050651">
    <property type="entry name" value="Plant_Cytochrome_P450_Monoox"/>
</dbReference>
<evidence type="ECO:0000313" key="12">
    <source>
        <dbReference type="EMBL" id="CAK7347636.1"/>
    </source>
</evidence>
<dbReference type="Gene3D" id="1.10.630.10">
    <property type="entry name" value="Cytochrome P450"/>
    <property type="match status" value="2"/>
</dbReference>
<keyword evidence="5" id="KW-0812">Transmembrane</keyword>
<dbReference type="GO" id="GO:0005506">
    <property type="term" value="F:iron ion binding"/>
    <property type="evidence" value="ECO:0007669"/>
    <property type="project" value="InterPro"/>
</dbReference>
<dbReference type="GO" id="GO:0016705">
    <property type="term" value="F:oxidoreductase activity, acting on paired donors, with incorporation or reduction of molecular oxygen"/>
    <property type="evidence" value="ECO:0007669"/>
    <property type="project" value="InterPro"/>
</dbReference>
<keyword evidence="11" id="KW-0472">Membrane</keyword>
<dbReference type="InterPro" id="IPR002401">
    <property type="entry name" value="Cyt_P450_E_grp-I"/>
</dbReference>
<dbReference type="GO" id="GO:0016020">
    <property type="term" value="C:membrane"/>
    <property type="evidence" value="ECO:0007669"/>
    <property type="project" value="UniProtKB-SubCell"/>
</dbReference>
<keyword evidence="6" id="KW-0479">Metal-binding</keyword>
<dbReference type="InterPro" id="IPR001128">
    <property type="entry name" value="Cyt_P450"/>
</dbReference>
<evidence type="ECO:0000256" key="2">
    <source>
        <dbReference type="ARBA" id="ARBA00004370"/>
    </source>
</evidence>
<comment type="similarity">
    <text evidence="3">Belongs to the cytochrome P450 family.</text>
</comment>
<comment type="cofactor">
    <cofactor evidence="1">
        <name>heme</name>
        <dbReference type="ChEBI" id="CHEBI:30413"/>
    </cofactor>
</comment>
<accession>A0AAV1S895</accession>
<evidence type="ECO:0000256" key="5">
    <source>
        <dbReference type="ARBA" id="ARBA00022692"/>
    </source>
</evidence>
<evidence type="ECO:0000256" key="7">
    <source>
        <dbReference type="ARBA" id="ARBA00022989"/>
    </source>
</evidence>
<dbReference type="AlphaFoldDB" id="A0AAV1S895"/>
<dbReference type="FunFam" id="1.10.630.10:FF:000026">
    <property type="entry name" value="Cytochrome P450 82C4"/>
    <property type="match status" value="1"/>
</dbReference>
<evidence type="ECO:0000256" key="6">
    <source>
        <dbReference type="ARBA" id="ARBA00022723"/>
    </source>
</evidence>
<keyword evidence="4" id="KW-0349">Heme</keyword>
<dbReference type="SUPFAM" id="SSF48264">
    <property type="entry name" value="Cytochrome P450"/>
    <property type="match status" value="2"/>
</dbReference>
<evidence type="ECO:0000256" key="4">
    <source>
        <dbReference type="ARBA" id="ARBA00022617"/>
    </source>
</evidence>
<evidence type="ECO:0000256" key="8">
    <source>
        <dbReference type="ARBA" id="ARBA00023002"/>
    </source>
</evidence>
<evidence type="ECO:0008006" key="14">
    <source>
        <dbReference type="Google" id="ProtNLM"/>
    </source>
</evidence>
<keyword evidence="8" id="KW-0560">Oxidoreductase</keyword>
<dbReference type="GO" id="GO:0004497">
    <property type="term" value="F:monooxygenase activity"/>
    <property type="evidence" value="ECO:0007669"/>
    <property type="project" value="UniProtKB-KW"/>
</dbReference>
<name>A0AAV1S895_9ROSI</name>
<evidence type="ECO:0000256" key="1">
    <source>
        <dbReference type="ARBA" id="ARBA00001971"/>
    </source>
</evidence>
<reference evidence="12 13" key="1">
    <citation type="submission" date="2024-01" db="EMBL/GenBank/DDBJ databases">
        <authorList>
            <person name="Waweru B."/>
        </authorList>
    </citation>
    <scope>NUCLEOTIDE SEQUENCE [LARGE SCALE GENOMIC DNA]</scope>
</reference>
<evidence type="ECO:0000313" key="13">
    <source>
        <dbReference type="Proteomes" id="UP001314170"/>
    </source>
</evidence>
<evidence type="ECO:0000256" key="11">
    <source>
        <dbReference type="ARBA" id="ARBA00023136"/>
    </source>
</evidence>
<keyword evidence="10" id="KW-0503">Monooxygenase</keyword>
<dbReference type="EMBL" id="CAWUPB010001173">
    <property type="protein sequence ID" value="CAK7347636.1"/>
    <property type="molecule type" value="Genomic_DNA"/>
</dbReference>
<evidence type="ECO:0000256" key="3">
    <source>
        <dbReference type="ARBA" id="ARBA00010617"/>
    </source>
</evidence>
<dbReference type="PRINTS" id="PR00463">
    <property type="entry name" value="EP450I"/>
</dbReference>